<evidence type="ECO:0008006" key="3">
    <source>
        <dbReference type="Google" id="ProtNLM"/>
    </source>
</evidence>
<dbReference type="EMBL" id="CP056775">
    <property type="protein sequence ID" value="QRQ99739.1"/>
    <property type="molecule type" value="Genomic_DNA"/>
</dbReference>
<proteinExistence type="predicted"/>
<reference evidence="1 2" key="1">
    <citation type="submission" date="2020-06" db="EMBL/GenBank/DDBJ databases">
        <title>Dyadobacter sandarakinus sp. nov., isolated from the soil of the Arctic Yellow River Station.</title>
        <authorList>
            <person name="Zhang Y."/>
            <person name="Peng F."/>
        </authorList>
    </citation>
    <scope>NUCLEOTIDE SEQUENCE [LARGE SCALE GENOMIC DNA]</scope>
    <source>
        <strain evidence="1 2">Q3-56</strain>
    </source>
</reference>
<organism evidence="1 2">
    <name type="scientific">Dyadobacter sandarakinus</name>
    <dbReference type="NCBI Taxonomy" id="2747268"/>
    <lineage>
        <taxon>Bacteria</taxon>
        <taxon>Pseudomonadati</taxon>
        <taxon>Bacteroidota</taxon>
        <taxon>Cytophagia</taxon>
        <taxon>Cytophagales</taxon>
        <taxon>Spirosomataceae</taxon>
        <taxon>Dyadobacter</taxon>
    </lineage>
</organism>
<sequence>MKKKAIDILEYHIPEWEGMTEEQQDDLLTEFHSYAEQAIKADRAALRKQMVDRIDLKTIDNHPLPELK</sequence>
<dbReference type="Proteomes" id="UP000612680">
    <property type="component" value="Chromosome"/>
</dbReference>
<evidence type="ECO:0000313" key="2">
    <source>
        <dbReference type="Proteomes" id="UP000612680"/>
    </source>
</evidence>
<protein>
    <recommendedName>
        <fullName evidence="3">Addiction module component</fullName>
    </recommendedName>
</protein>
<dbReference type="RefSeq" id="WP_204660500.1">
    <property type="nucleotide sequence ID" value="NZ_CP056775.1"/>
</dbReference>
<gene>
    <name evidence="1" type="ORF">HWI92_01805</name>
</gene>
<keyword evidence="2" id="KW-1185">Reference proteome</keyword>
<evidence type="ECO:0000313" key="1">
    <source>
        <dbReference type="EMBL" id="QRQ99739.1"/>
    </source>
</evidence>
<name>A0ABX7I1U3_9BACT</name>
<accession>A0ABX7I1U3</accession>